<dbReference type="Proteomes" id="UP000240506">
    <property type="component" value="Unassembled WGS sequence"/>
</dbReference>
<dbReference type="EMBL" id="PYSG01000002">
    <property type="protein sequence ID" value="PTA50839.1"/>
    <property type="molecule type" value="Genomic_DNA"/>
</dbReference>
<protein>
    <submittedName>
        <fullName evidence="1">Uncharacterized protein</fullName>
    </submittedName>
</protein>
<sequence>MGSESLIFTKFKEGLSTPLICNNYLASGKETGILKRFEIRRIADTATNVPKKHSLSLKHLVFHYRDQHSITGPLLYSNDEK</sequence>
<evidence type="ECO:0000313" key="2">
    <source>
        <dbReference type="Proteomes" id="UP000240506"/>
    </source>
</evidence>
<reference evidence="1 2" key="2">
    <citation type="submission" date="2018-04" db="EMBL/GenBank/DDBJ databases">
        <title>Genomic sequence of a freshwater isolate of Shewanella morhuae.</title>
        <authorList>
            <person name="Castillo D.E."/>
            <person name="Gram L."/>
        </authorList>
    </citation>
    <scope>NUCLEOTIDE SEQUENCE [LARGE SCALE GENOMIC DNA]</scope>
    <source>
        <strain evidence="1 2">CW7</strain>
    </source>
</reference>
<name>A0ABX5HXQ6_9GAMM</name>
<gene>
    <name evidence="1" type="ORF">C9I43_10115</name>
</gene>
<reference evidence="1 2" key="1">
    <citation type="submission" date="2018-03" db="EMBL/GenBank/DDBJ databases">
        <authorList>
            <person name="Dailey F.E."/>
        </authorList>
    </citation>
    <scope>NUCLEOTIDE SEQUENCE [LARGE SCALE GENOMIC DNA]</scope>
    <source>
        <strain evidence="1 2">CW7</strain>
    </source>
</reference>
<keyword evidence="2" id="KW-1185">Reference proteome</keyword>
<accession>A0ABX5HXQ6</accession>
<organism evidence="1 2">
    <name type="scientific">Shewanella morhuae</name>
    <dbReference type="NCBI Taxonomy" id="365591"/>
    <lineage>
        <taxon>Bacteria</taxon>
        <taxon>Pseudomonadati</taxon>
        <taxon>Pseudomonadota</taxon>
        <taxon>Gammaproteobacteria</taxon>
        <taxon>Alteromonadales</taxon>
        <taxon>Shewanellaceae</taxon>
        <taxon>Shewanella</taxon>
    </lineage>
</organism>
<proteinExistence type="predicted"/>
<evidence type="ECO:0000313" key="1">
    <source>
        <dbReference type="EMBL" id="PTA50839.1"/>
    </source>
</evidence>
<comment type="caution">
    <text evidence="1">The sequence shown here is derived from an EMBL/GenBank/DDBJ whole genome shotgun (WGS) entry which is preliminary data.</text>
</comment>